<evidence type="ECO:0000259" key="1">
    <source>
        <dbReference type="Pfam" id="PF14498"/>
    </source>
</evidence>
<dbReference type="Pfam" id="PF21307">
    <property type="entry name" value="Glyco_hydro_95_C"/>
    <property type="match status" value="1"/>
</dbReference>
<dbReference type="InterPro" id="IPR008928">
    <property type="entry name" value="6-hairpin_glycosidase_sf"/>
</dbReference>
<evidence type="ECO:0000313" key="4">
    <source>
        <dbReference type="EMBL" id="MFD2968719.1"/>
    </source>
</evidence>
<proteinExistence type="predicted"/>
<feature type="domain" description="Alpha fucosidase A-like C-terminal" evidence="2">
    <location>
        <begin position="760"/>
        <end position="823"/>
    </location>
</feature>
<feature type="domain" description="Glycosyl hydrolase family 95 N-terminal" evidence="1">
    <location>
        <begin position="81"/>
        <end position="325"/>
    </location>
</feature>
<dbReference type="Gene3D" id="2.60.40.1180">
    <property type="entry name" value="Golgi alpha-mannosidase II"/>
    <property type="match status" value="1"/>
</dbReference>
<dbReference type="InterPro" id="IPR013780">
    <property type="entry name" value="Glyco_hydro_b"/>
</dbReference>
<evidence type="ECO:0000313" key="5">
    <source>
        <dbReference type="Proteomes" id="UP001597525"/>
    </source>
</evidence>
<dbReference type="EMBL" id="JBHUPB010000010">
    <property type="protein sequence ID" value="MFD2968719.1"/>
    <property type="molecule type" value="Genomic_DNA"/>
</dbReference>
<dbReference type="Pfam" id="PF22124">
    <property type="entry name" value="Glyco_hydro_95_cat"/>
    <property type="match status" value="1"/>
</dbReference>
<dbReference type="InterPro" id="IPR016518">
    <property type="entry name" value="Alpha-L-fucosidase"/>
</dbReference>
<evidence type="ECO:0000259" key="3">
    <source>
        <dbReference type="Pfam" id="PF22124"/>
    </source>
</evidence>
<dbReference type="RefSeq" id="WP_320185012.1">
    <property type="nucleotide sequence ID" value="NZ_CP138332.1"/>
</dbReference>
<dbReference type="PANTHER" id="PTHR31084:SF0">
    <property type="entry name" value="ALPHA-L-FUCOSIDASE 2"/>
    <property type="match status" value="1"/>
</dbReference>
<keyword evidence="5" id="KW-1185">Reference proteome</keyword>
<dbReference type="Pfam" id="PF14498">
    <property type="entry name" value="Glyco_hyd_65N_2"/>
    <property type="match status" value="1"/>
</dbReference>
<dbReference type="Proteomes" id="UP001597525">
    <property type="component" value="Unassembled WGS sequence"/>
</dbReference>
<dbReference type="PIRSF" id="PIRSF007663">
    <property type="entry name" value="UCP007663"/>
    <property type="match status" value="1"/>
</dbReference>
<dbReference type="GO" id="GO:0016787">
    <property type="term" value="F:hydrolase activity"/>
    <property type="evidence" value="ECO:0007669"/>
    <property type="project" value="UniProtKB-KW"/>
</dbReference>
<dbReference type="SUPFAM" id="SSF48208">
    <property type="entry name" value="Six-hairpin glycosidases"/>
    <property type="match status" value="1"/>
</dbReference>
<gene>
    <name evidence="4" type="ORF">ACFS7Y_15065</name>
</gene>
<organism evidence="4 5">
    <name type="scientific">Sphingobacterium bambusae</name>
    <dbReference type="NCBI Taxonomy" id="662858"/>
    <lineage>
        <taxon>Bacteria</taxon>
        <taxon>Pseudomonadati</taxon>
        <taxon>Bacteroidota</taxon>
        <taxon>Sphingobacteriia</taxon>
        <taxon>Sphingobacteriales</taxon>
        <taxon>Sphingobacteriaceae</taxon>
        <taxon>Sphingobacterium</taxon>
    </lineage>
</organism>
<feature type="domain" description="Glycosyl hydrolase family 95 catalytic" evidence="3">
    <location>
        <begin position="354"/>
        <end position="758"/>
    </location>
</feature>
<protein>
    <submittedName>
        <fullName evidence="4">Glycoside hydrolase family 95 protein</fullName>
    </submittedName>
</protein>
<dbReference type="InterPro" id="IPR027414">
    <property type="entry name" value="GH95_N_dom"/>
</dbReference>
<dbReference type="Gene3D" id="2.70.98.50">
    <property type="entry name" value="putative glycoside hydrolase family protein from bacillus halodurans"/>
    <property type="match status" value="1"/>
</dbReference>
<reference evidence="5" key="1">
    <citation type="journal article" date="2019" name="Int. J. Syst. Evol. Microbiol.">
        <title>The Global Catalogue of Microorganisms (GCM) 10K type strain sequencing project: providing services to taxonomists for standard genome sequencing and annotation.</title>
        <authorList>
            <consortium name="The Broad Institute Genomics Platform"/>
            <consortium name="The Broad Institute Genome Sequencing Center for Infectious Disease"/>
            <person name="Wu L."/>
            <person name="Ma J."/>
        </authorList>
    </citation>
    <scope>NUCLEOTIDE SEQUENCE [LARGE SCALE GENOMIC DNA]</scope>
    <source>
        <strain evidence="5">KCTC 22814</strain>
    </source>
</reference>
<sequence length="843" mass="96700">MRKHFRILGMYFKSFFVSVFKSETYILNIGKHSFYPSFYNNYYMNKIFHTQERSVFYVSFLVFFLCFNVTKGQGLKNKNVLHLTQSAANWNEAFPVGNGRLGGMVYGGVDLELIKTNDDTFWSGQPVDVQRPNTYNHLKDIRQALKIGDNKRAQELIDAQLLGPYNQSYMPLADISLKMLSKGNYVNYRRELDLDSGIVRISYKQNGINYKREIFASYPDQSIIIRLIADKKKAISFVSDMQSLVQHQQSATNNQLIINGTAPKHVEPNYQGKHEPIYENGHGMRFQGRLLVTETDGKVFVDAHKLEVNQASYVTLIFVAATSFNGFEKDPYIEGKDENMLCNKYASDVSSKKFAEIKKNHVKDYQKLFKRVDMFFEGSSRDSIPLDRRIKLYSEESDPELTALYYQFGRYLLISSSREGSQPANLQGIWNDLLQPAWSANWTINCNAQINYWPVESANLSECHSPLFQLIRDITIDGRKTAKNLYNSRGWVAHHNVDIWRTTWPVGGTGLWALYQVGGAWLCQHIWQHYLFTNDEKFLKDHYSILKEASIFYMDNLQENKLGYLVTSPSISFENHYVNFQGEKGWVAEGASQDMQIIYALFKNTLYAARRFDNDKVYIDSLVSCLDKLPPLKISPTTGQLQEWQEDWSPFSPDNGQLPHGWGLICSDQINLHSTPELANALRKTLEARRPEYTNGTGSWTAAFAANYWAKLEDPVHLRSVFDMHFDKAVYPNFTSRFMGGWQIDGNLGITAAIGEMLLQSREGELNILPALIAGHENGYVTGLKAQGGFEVDIFWREGVLENVSILSRHSKKLLIRYKDRVKEIFVEGGKKTMLTSKDFLVL</sequence>
<dbReference type="PANTHER" id="PTHR31084">
    <property type="entry name" value="ALPHA-L-FUCOSIDASE 2"/>
    <property type="match status" value="1"/>
</dbReference>
<name>A0ABW6BJL0_9SPHI</name>
<accession>A0ABW6BJL0</accession>
<comment type="caution">
    <text evidence="4">The sequence shown here is derived from an EMBL/GenBank/DDBJ whole genome shotgun (WGS) entry which is preliminary data.</text>
</comment>
<dbReference type="InterPro" id="IPR054363">
    <property type="entry name" value="GH95_cat"/>
</dbReference>
<evidence type="ECO:0000259" key="2">
    <source>
        <dbReference type="Pfam" id="PF21307"/>
    </source>
</evidence>
<keyword evidence="4" id="KW-0378">Hydrolase</keyword>
<dbReference type="InterPro" id="IPR049053">
    <property type="entry name" value="AFCA-like_C"/>
</dbReference>